<comment type="caution">
    <text evidence="2">The sequence shown here is derived from an EMBL/GenBank/DDBJ whole genome shotgun (WGS) entry which is preliminary data.</text>
</comment>
<feature type="signal peptide" evidence="1">
    <location>
        <begin position="1"/>
        <end position="22"/>
    </location>
</feature>
<evidence type="ECO:0000313" key="2">
    <source>
        <dbReference type="EMBL" id="NKX43162.1"/>
    </source>
</evidence>
<dbReference type="AlphaFoldDB" id="A0A7X6GXW8"/>
<dbReference type="Proteomes" id="UP000526408">
    <property type="component" value="Unassembled WGS sequence"/>
</dbReference>
<evidence type="ECO:0000313" key="3">
    <source>
        <dbReference type="Proteomes" id="UP000526408"/>
    </source>
</evidence>
<organism evidence="2 3">
    <name type="scientific">Roseicyclus persicicus</name>
    <dbReference type="NCBI Taxonomy" id="2650661"/>
    <lineage>
        <taxon>Bacteria</taxon>
        <taxon>Pseudomonadati</taxon>
        <taxon>Pseudomonadota</taxon>
        <taxon>Alphaproteobacteria</taxon>
        <taxon>Rhodobacterales</taxon>
        <taxon>Roseobacteraceae</taxon>
        <taxon>Roseicyclus</taxon>
    </lineage>
</organism>
<keyword evidence="1" id="KW-0732">Signal</keyword>
<keyword evidence="3" id="KW-1185">Reference proteome</keyword>
<accession>A0A7X6GXW8</accession>
<reference evidence="2 3" key="1">
    <citation type="submission" date="2020-04" db="EMBL/GenBank/DDBJ databases">
        <authorList>
            <person name="Yoon J."/>
        </authorList>
    </citation>
    <scope>NUCLEOTIDE SEQUENCE [LARGE SCALE GENOMIC DNA]</scope>
    <source>
        <strain evidence="2 3">KMU-115</strain>
    </source>
</reference>
<protein>
    <submittedName>
        <fullName evidence="2">Uncharacterized protein</fullName>
    </submittedName>
</protein>
<evidence type="ECO:0000256" key="1">
    <source>
        <dbReference type="SAM" id="SignalP"/>
    </source>
</evidence>
<dbReference type="EMBL" id="JAAZQQ010000001">
    <property type="protein sequence ID" value="NKX43162.1"/>
    <property type="molecule type" value="Genomic_DNA"/>
</dbReference>
<gene>
    <name evidence="2" type="ORF">HCU73_01045</name>
</gene>
<name>A0A7X6GXW8_9RHOB</name>
<dbReference type="RefSeq" id="WP_168621552.1">
    <property type="nucleotide sequence ID" value="NZ_JAAZQQ010000001.1"/>
</dbReference>
<feature type="chain" id="PRO_5030552173" evidence="1">
    <location>
        <begin position="23"/>
        <end position="160"/>
    </location>
</feature>
<proteinExistence type="predicted"/>
<sequence length="160" mass="17195">MTPILKAAAMAAVVLGTGAATVSVMNSDIADMPVPSANWQAGHELDGMDFAVTAVINENGAEETDVLRFADGRFHSVDCETYCNFGWSGYQTWTEGEVIHFTATTRCPTAPHTVVWLGQVVDGRIEVAMSWTTRRWYWTQQITGTGHGTLSADAAPPTSG</sequence>